<name>A0A1D6FMG2_MAIZE</name>
<accession>A0A1D6FMG2</accession>
<sequence>MGFVGDTMESIRSMQIRQLLTQIISLGDALCRTLLFFPPCLFFFSPRDLCSAFGAL</sequence>
<gene>
    <name evidence="1" type="ORF">ZEAMMB73_Zm00001d009866</name>
</gene>
<dbReference type="EMBL" id="CM000784">
    <property type="protein sequence ID" value="AQK92857.1"/>
    <property type="molecule type" value="Genomic_DNA"/>
</dbReference>
<reference evidence="1" key="1">
    <citation type="submission" date="2015-12" db="EMBL/GenBank/DDBJ databases">
        <title>Update maize B73 reference genome by single molecule sequencing technologies.</title>
        <authorList>
            <consortium name="Maize Genome Sequencing Project"/>
            <person name="Ware D."/>
        </authorList>
    </citation>
    <scope>NUCLEOTIDE SEQUENCE</scope>
    <source>
        <tissue evidence="1">Seedling</tissue>
    </source>
</reference>
<proteinExistence type="predicted"/>
<evidence type="ECO:0000313" key="1">
    <source>
        <dbReference type="EMBL" id="AQK92857.1"/>
    </source>
</evidence>
<dbReference type="AlphaFoldDB" id="A0A1D6FMG2"/>
<protein>
    <submittedName>
        <fullName evidence="1">Peptidase S24/S26A/S26B/S26C family protein</fullName>
    </submittedName>
</protein>
<organism evidence="1">
    <name type="scientific">Zea mays</name>
    <name type="common">Maize</name>
    <dbReference type="NCBI Taxonomy" id="4577"/>
    <lineage>
        <taxon>Eukaryota</taxon>
        <taxon>Viridiplantae</taxon>
        <taxon>Streptophyta</taxon>
        <taxon>Embryophyta</taxon>
        <taxon>Tracheophyta</taxon>
        <taxon>Spermatophyta</taxon>
        <taxon>Magnoliopsida</taxon>
        <taxon>Liliopsida</taxon>
        <taxon>Poales</taxon>
        <taxon>Poaceae</taxon>
        <taxon>PACMAD clade</taxon>
        <taxon>Panicoideae</taxon>
        <taxon>Andropogonodae</taxon>
        <taxon>Andropogoneae</taxon>
        <taxon>Tripsacinae</taxon>
        <taxon>Zea</taxon>
    </lineage>
</organism>